<sequence>MTKVCSQEDSCYSYSANGGYLIIFNTILLVPRQVFSVKQINNFLLQAPRLPLRVLCLKSTKFHLNVSHCQIGKEKLKCIQSKGENCPTQMERDKICFHMAFLNIFKTYNSFCSHSSVTGLPENGCKAILLANFLLYSHPFFYCFAIS</sequence>
<accession>A0A9X0A344</accession>
<proteinExistence type="predicted"/>
<dbReference type="EMBL" id="MU825402">
    <property type="protein sequence ID" value="KAJ7392153.1"/>
    <property type="molecule type" value="Genomic_DNA"/>
</dbReference>
<keyword evidence="2" id="KW-1185">Reference proteome</keyword>
<dbReference type="Proteomes" id="UP001163046">
    <property type="component" value="Unassembled WGS sequence"/>
</dbReference>
<evidence type="ECO:0000313" key="1">
    <source>
        <dbReference type="EMBL" id="KAJ7392153.1"/>
    </source>
</evidence>
<evidence type="ECO:0000313" key="2">
    <source>
        <dbReference type="Proteomes" id="UP001163046"/>
    </source>
</evidence>
<comment type="caution">
    <text evidence="1">The sequence shown here is derived from an EMBL/GenBank/DDBJ whole genome shotgun (WGS) entry which is preliminary data.</text>
</comment>
<gene>
    <name evidence="1" type="ORF">OS493_013525</name>
</gene>
<reference evidence="1" key="1">
    <citation type="submission" date="2023-01" db="EMBL/GenBank/DDBJ databases">
        <title>Genome assembly of the deep-sea coral Lophelia pertusa.</title>
        <authorList>
            <person name="Herrera S."/>
            <person name="Cordes E."/>
        </authorList>
    </citation>
    <scope>NUCLEOTIDE SEQUENCE</scope>
    <source>
        <strain evidence="1">USNM1676648</strain>
        <tissue evidence="1">Polyp</tissue>
    </source>
</reference>
<protein>
    <submittedName>
        <fullName evidence="1">Uncharacterized protein</fullName>
    </submittedName>
</protein>
<organism evidence="1 2">
    <name type="scientific">Desmophyllum pertusum</name>
    <dbReference type="NCBI Taxonomy" id="174260"/>
    <lineage>
        <taxon>Eukaryota</taxon>
        <taxon>Metazoa</taxon>
        <taxon>Cnidaria</taxon>
        <taxon>Anthozoa</taxon>
        <taxon>Hexacorallia</taxon>
        <taxon>Scleractinia</taxon>
        <taxon>Caryophylliina</taxon>
        <taxon>Caryophylliidae</taxon>
        <taxon>Desmophyllum</taxon>
    </lineage>
</organism>
<dbReference type="AlphaFoldDB" id="A0A9X0A344"/>
<name>A0A9X0A344_9CNID</name>